<protein>
    <recommendedName>
        <fullName evidence="3">ABC transporter substrate-binding protein</fullName>
    </recommendedName>
</protein>
<gene>
    <name evidence="1" type="ORF">GCM10023307_03380</name>
</gene>
<proteinExistence type="predicted"/>
<dbReference type="EMBL" id="BAABJE010000001">
    <property type="protein sequence ID" value="GAA4782194.1"/>
    <property type="molecule type" value="Genomic_DNA"/>
</dbReference>
<evidence type="ECO:0000313" key="1">
    <source>
        <dbReference type="EMBL" id="GAA4782194.1"/>
    </source>
</evidence>
<reference evidence="2" key="1">
    <citation type="journal article" date="2019" name="Int. J. Syst. Evol. Microbiol.">
        <title>The Global Catalogue of Microorganisms (GCM) 10K type strain sequencing project: providing services to taxonomists for standard genome sequencing and annotation.</title>
        <authorList>
            <consortium name="The Broad Institute Genomics Platform"/>
            <consortium name="The Broad Institute Genome Sequencing Center for Infectious Disease"/>
            <person name="Wu L."/>
            <person name="Ma J."/>
        </authorList>
    </citation>
    <scope>NUCLEOTIDE SEQUENCE [LARGE SCALE GENOMIC DNA]</scope>
    <source>
        <strain evidence="2">JCM 18204</strain>
    </source>
</reference>
<accession>A0ABP9AJT9</accession>
<sequence length="378" mass="43601">MLVVGDYRYEDTFVSKAWERICFAYRQQPEETRYGEVPAPSRKMTPHPRELSPLRRIARDAAPNLYPVPFSDLGDCSRPDVAERLYQYLSHFDVWAVIACGTASSTQGLLRTLQPSSLPVFVTVDSTAEMPVTNGERPSSYRNALRLMPNNDLQAQAILSKLTSLVEQGADVDVQVLCHGENEEAEYVRDLRKALESHASKGPGRPQLRFCSEVDQLRPIEENGILVCVGYFEAVRLIARVQHRWRHIILSDGCYEERVRAYIVGIEDGADFHWTRPAFDHSEYAHDAYLAINKIWRRIRADRHAGVSERSLIPFERRVRSVLQRDRPTHYRFRGTDNQHGGYLIEKVRSAQRLAIRIYDARLQRSKHEQHEQPVHEL</sequence>
<name>A0ABP9AJT9_9GAMM</name>
<organism evidence="1 2">
    <name type="scientific">Lysobacter hankyongensis</name>
    <dbReference type="NCBI Taxonomy" id="1176535"/>
    <lineage>
        <taxon>Bacteria</taxon>
        <taxon>Pseudomonadati</taxon>
        <taxon>Pseudomonadota</taxon>
        <taxon>Gammaproteobacteria</taxon>
        <taxon>Lysobacterales</taxon>
        <taxon>Lysobacteraceae</taxon>
        <taxon>Lysobacter</taxon>
    </lineage>
</organism>
<keyword evidence="2" id="KW-1185">Reference proteome</keyword>
<comment type="caution">
    <text evidence="1">The sequence shown here is derived from an EMBL/GenBank/DDBJ whole genome shotgun (WGS) entry which is preliminary data.</text>
</comment>
<evidence type="ECO:0008006" key="3">
    <source>
        <dbReference type="Google" id="ProtNLM"/>
    </source>
</evidence>
<evidence type="ECO:0000313" key="2">
    <source>
        <dbReference type="Proteomes" id="UP001499959"/>
    </source>
</evidence>
<dbReference type="Proteomes" id="UP001499959">
    <property type="component" value="Unassembled WGS sequence"/>
</dbReference>